<name>A0A9X4NFP5_9LACT</name>
<accession>A0A9X4NFP5</accession>
<reference evidence="9" key="1">
    <citation type="submission" date="2022-10" db="EMBL/GenBank/DDBJ databases">
        <authorList>
            <person name="Turner M.S."/>
            <person name="Huang W."/>
        </authorList>
    </citation>
    <scope>NUCLEOTIDE SEQUENCE</scope>
    <source>
        <strain evidence="9">581</strain>
    </source>
</reference>
<dbReference type="InterPro" id="IPR000223">
    <property type="entry name" value="Pept_S26A_signal_pept_1"/>
</dbReference>
<dbReference type="GO" id="GO:0004252">
    <property type="term" value="F:serine-type endopeptidase activity"/>
    <property type="evidence" value="ECO:0007669"/>
    <property type="project" value="InterPro"/>
</dbReference>
<dbReference type="Pfam" id="PF10502">
    <property type="entry name" value="Peptidase_S26"/>
    <property type="match status" value="1"/>
</dbReference>
<feature type="domain" description="Peptidase S26" evidence="8">
    <location>
        <begin position="32"/>
        <end position="184"/>
    </location>
</feature>
<dbReference type="PANTHER" id="PTHR43390">
    <property type="entry name" value="SIGNAL PEPTIDASE I"/>
    <property type="match status" value="1"/>
</dbReference>
<comment type="caution">
    <text evidence="9">The sequence shown here is derived from an EMBL/GenBank/DDBJ whole genome shotgun (WGS) entry which is preliminary data.</text>
</comment>
<reference evidence="9" key="2">
    <citation type="journal article" date="2023" name="Food Microbiol.">
        <title>Evaluation of the fermentation potential of lactic acid bacteria isolated from herbs, fruits and vegetables as starter cultures in nut-based milk alternatives.</title>
        <authorList>
            <person name="Huang W."/>
            <person name="Dong A."/>
            <person name="Pham H.T."/>
            <person name="Zhou C."/>
            <person name="Huo Z."/>
            <person name="Watjen A.P."/>
            <person name="Prakash S."/>
            <person name="Bang-Berthelsen C.H."/>
            <person name="Turner M.S."/>
        </authorList>
    </citation>
    <scope>NUCLEOTIDE SEQUENCE</scope>
    <source>
        <strain evidence="9">581</strain>
    </source>
</reference>
<evidence type="ECO:0000256" key="2">
    <source>
        <dbReference type="ARBA" id="ARBA00004401"/>
    </source>
</evidence>
<evidence type="ECO:0000256" key="1">
    <source>
        <dbReference type="ARBA" id="ARBA00000677"/>
    </source>
</evidence>
<dbReference type="InterPro" id="IPR019758">
    <property type="entry name" value="Pept_S26A_signal_pept_1_CS"/>
</dbReference>
<organism evidence="9 10">
    <name type="scientific">Lactococcus lactis</name>
    <dbReference type="NCBI Taxonomy" id="1358"/>
    <lineage>
        <taxon>Bacteria</taxon>
        <taxon>Bacillati</taxon>
        <taxon>Bacillota</taxon>
        <taxon>Bacilli</taxon>
        <taxon>Lactobacillales</taxon>
        <taxon>Streptococcaceae</taxon>
        <taxon>Lactococcus</taxon>
    </lineage>
</organism>
<comment type="subcellular location">
    <subcellularLocation>
        <location evidence="2">Cell membrane</location>
        <topology evidence="2">Single-pass type II membrane protein</topology>
    </subcellularLocation>
    <subcellularLocation>
        <location evidence="7">Membrane</location>
        <topology evidence="7">Single-pass type II membrane protein</topology>
    </subcellularLocation>
</comment>
<gene>
    <name evidence="9" type="primary">lepB</name>
    <name evidence="9" type="ORF">OGZ39_11555</name>
</gene>
<sequence length="193" mass="22260">MEHKETINLEKLKKDYKRSKNREKIFYEFKKTIGFFLVIISVGIIISSFWVRVLTIYGTSMSPNLTAKDTVVAFKKDQYKSGDVIAFYYNNKVLVKRVIASSGDWINISNNGNVIINDKEIKEKYLLKSSKSIGKTDIKLPYQVPENKIFVMGDHRSVSIDSRNKIIGSIGKEQIIGKIKFIIWPLSRFDILK</sequence>
<dbReference type="Gene3D" id="2.10.109.10">
    <property type="entry name" value="Umud Fragment, subunit A"/>
    <property type="match status" value="1"/>
</dbReference>
<keyword evidence="7" id="KW-0472">Membrane</keyword>
<keyword evidence="5 7" id="KW-0378">Hydrolase</keyword>
<comment type="similarity">
    <text evidence="3 7">Belongs to the peptidase S26 family.</text>
</comment>
<dbReference type="EMBL" id="JAOWLP010000014">
    <property type="protein sequence ID" value="MDG4982278.1"/>
    <property type="molecule type" value="Genomic_DNA"/>
</dbReference>
<protein>
    <recommendedName>
        <fullName evidence="4 7">Signal peptidase I</fullName>
        <ecNumber evidence="4 7">3.4.21.89</ecNumber>
    </recommendedName>
</protein>
<dbReference type="GO" id="GO:0009003">
    <property type="term" value="F:signal peptidase activity"/>
    <property type="evidence" value="ECO:0007669"/>
    <property type="project" value="UniProtKB-EC"/>
</dbReference>
<feature type="transmembrane region" description="Helical" evidence="7">
    <location>
        <begin position="32"/>
        <end position="51"/>
    </location>
</feature>
<dbReference type="GO" id="GO:0005886">
    <property type="term" value="C:plasma membrane"/>
    <property type="evidence" value="ECO:0007669"/>
    <property type="project" value="UniProtKB-SubCell"/>
</dbReference>
<comment type="catalytic activity">
    <reaction evidence="1 7">
        <text>Cleavage of hydrophobic, N-terminal signal or leader sequences from secreted and periplasmic proteins.</text>
        <dbReference type="EC" id="3.4.21.89"/>
    </reaction>
</comment>
<dbReference type="EC" id="3.4.21.89" evidence="4 7"/>
<dbReference type="SUPFAM" id="SSF51306">
    <property type="entry name" value="LexA/Signal peptidase"/>
    <property type="match status" value="1"/>
</dbReference>
<dbReference type="RefSeq" id="WP_278216478.1">
    <property type="nucleotide sequence ID" value="NZ_JAOWLP010000014.1"/>
</dbReference>
<evidence type="ECO:0000256" key="3">
    <source>
        <dbReference type="ARBA" id="ARBA00009370"/>
    </source>
</evidence>
<evidence type="ECO:0000259" key="8">
    <source>
        <dbReference type="Pfam" id="PF10502"/>
    </source>
</evidence>
<dbReference type="PROSITE" id="PS00761">
    <property type="entry name" value="SPASE_I_3"/>
    <property type="match status" value="1"/>
</dbReference>
<dbReference type="PRINTS" id="PR00727">
    <property type="entry name" value="LEADERPTASE"/>
</dbReference>
<keyword evidence="7" id="KW-0645">Protease</keyword>
<dbReference type="Proteomes" id="UP001152656">
    <property type="component" value="Unassembled WGS sequence"/>
</dbReference>
<evidence type="ECO:0000256" key="6">
    <source>
        <dbReference type="PIRSR" id="PIRSR600223-1"/>
    </source>
</evidence>
<evidence type="ECO:0000256" key="7">
    <source>
        <dbReference type="RuleBase" id="RU362042"/>
    </source>
</evidence>
<dbReference type="PANTHER" id="PTHR43390:SF1">
    <property type="entry name" value="CHLOROPLAST PROCESSING PEPTIDASE"/>
    <property type="match status" value="1"/>
</dbReference>
<dbReference type="NCBIfam" id="TIGR02227">
    <property type="entry name" value="sigpep_I_bact"/>
    <property type="match status" value="1"/>
</dbReference>
<evidence type="ECO:0000313" key="9">
    <source>
        <dbReference type="EMBL" id="MDG4982278.1"/>
    </source>
</evidence>
<dbReference type="InterPro" id="IPR019533">
    <property type="entry name" value="Peptidase_S26"/>
</dbReference>
<dbReference type="CDD" id="cd06530">
    <property type="entry name" value="S26_SPase_I"/>
    <property type="match status" value="1"/>
</dbReference>
<dbReference type="InterPro" id="IPR036286">
    <property type="entry name" value="LexA/Signal_pep-like_sf"/>
</dbReference>
<keyword evidence="7" id="KW-0812">Transmembrane</keyword>
<evidence type="ECO:0000256" key="4">
    <source>
        <dbReference type="ARBA" id="ARBA00013208"/>
    </source>
</evidence>
<feature type="active site" evidence="6">
    <location>
        <position position="96"/>
    </location>
</feature>
<dbReference type="AlphaFoldDB" id="A0A9X4NFP5"/>
<proteinExistence type="inferred from homology"/>
<dbReference type="GO" id="GO:0006465">
    <property type="term" value="P:signal peptide processing"/>
    <property type="evidence" value="ECO:0007669"/>
    <property type="project" value="InterPro"/>
</dbReference>
<evidence type="ECO:0000256" key="5">
    <source>
        <dbReference type="ARBA" id="ARBA00022801"/>
    </source>
</evidence>
<evidence type="ECO:0000313" key="10">
    <source>
        <dbReference type="Proteomes" id="UP001152656"/>
    </source>
</evidence>
<keyword evidence="7" id="KW-1133">Transmembrane helix</keyword>
<feature type="active site" evidence="6">
    <location>
        <position position="60"/>
    </location>
</feature>